<gene>
    <name evidence="1" type="ORF">D0511_18510</name>
</gene>
<protein>
    <recommendedName>
        <fullName evidence="3">Bacteriocin</fullName>
    </recommendedName>
</protein>
<proteinExistence type="predicted"/>
<name>A0AAD0RLD7_PSEO7</name>
<dbReference type="EMBL" id="CP031761">
    <property type="protein sequence ID" value="AXR03865.1"/>
    <property type="molecule type" value="Genomic_DNA"/>
</dbReference>
<accession>A0AAD0RLD7</accession>
<dbReference type="AlphaFoldDB" id="A0AAD0RLD7"/>
<evidence type="ECO:0000313" key="1">
    <source>
        <dbReference type="EMBL" id="AXR03865.1"/>
    </source>
</evidence>
<dbReference type="Proteomes" id="UP000258102">
    <property type="component" value="Chromosome 1"/>
</dbReference>
<organism evidence="1 2">
    <name type="scientific">Pseudoalteromonas piscicida</name>
    <dbReference type="NCBI Taxonomy" id="43662"/>
    <lineage>
        <taxon>Bacteria</taxon>
        <taxon>Pseudomonadati</taxon>
        <taxon>Pseudomonadota</taxon>
        <taxon>Gammaproteobacteria</taxon>
        <taxon>Alteromonadales</taxon>
        <taxon>Pseudoalteromonadaceae</taxon>
        <taxon>Pseudoalteromonas</taxon>
    </lineage>
</organism>
<dbReference type="RefSeq" id="WP_010604129.1">
    <property type="nucleotide sequence ID" value="NZ_CP021646.1"/>
</dbReference>
<dbReference type="KEGG" id="ppis:B1L02_18430"/>
<evidence type="ECO:0000313" key="2">
    <source>
        <dbReference type="Proteomes" id="UP000258102"/>
    </source>
</evidence>
<evidence type="ECO:0008006" key="3">
    <source>
        <dbReference type="Google" id="ProtNLM"/>
    </source>
</evidence>
<sequence>MQQLNLSDVKVVTGASACTTAFEMSFSVLGTAHGAILGPAGAAAGWGVGYSVGSILGGYFCS</sequence>
<reference evidence="1 2" key="1">
    <citation type="submission" date="2018-08" db="EMBL/GenBank/DDBJ databases">
        <title>Whole Genome Sequences of Two Pseudoalteromonas piscicida Strains, DE1-A and DE2-A, which Exhibit Strong Antibacterial Activity against Vibrio vulnificus.</title>
        <authorList>
            <person name="Richards G.P."/>
            <person name="Needleman D.S."/>
            <person name="Watson M.A."/>
            <person name="Polson S.W."/>
        </authorList>
    </citation>
    <scope>NUCLEOTIDE SEQUENCE [LARGE SCALE GENOMIC DNA]</scope>
    <source>
        <strain evidence="1 2">DE2-A</strain>
    </source>
</reference>